<dbReference type="PANTHER" id="PTHR23112:SF0">
    <property type="entry name" value="TRANSMEMBRANE PROTEIN 116"/>
    <property type="match status" value="1"/>
</dbReference>
<dbReference type="Proteomes" id="UP000678393">
    <property type="component" value="Unassembled WGS sequence"/>
</dbReference>
<evidence type="ECO:0000256" key="5">
    <source>
        <dbReference type="SAM" id="Phobius"/>
    </source>
</evidence>
<dbReference type="Gene3D" id="1.20.1070.10">
    <property type="entry name" value="Rhodopsin 7-helix transmembrane proteins"/>
    <property type="match status" value="1"/>
</dbReference>
<keyword evidence="2 5" id="KW-0812">Transmembrane</keyword>
<keyword evidence="7" id="KW-1185">Reference proteome</keyword>
<dbReference type="PANTHER" id="PTHR23112">
    <property type="entry name" value="G PROTEIN-COUPLED RECEPTOR 157-RELATED"/>
    <property type="match status" value="1"/>
</dbReference>
<comment type="caution">
    <text evidence="6">The sequence shown here is derived from an EMBL/GenBank/DDBJ whole genome shotgun (WGS) entry which is preliminary data.</text>
</comment>
<dbReference type="OrthoDB" id="6063844at2759"/>
<evidence type="ECO:0000256" key="1">
    <source>
        <dbReference type="ARBA" id="ARBA00004141"/>
    </source>
</evidence>
<gene>
    <name evidence="6" type="ORF">CUNI_LOCUS15110</name>
</gene>
<organism evidence="6 7">
    <name type="scientific">Candidula unifasciata</name>
    <dbReference type="NCBI Taxonomy" id="100452"/>
    <lineage>
        <taxon>Eukaryota</taxon>
        <taxon>Metazoa</taxon>
        <taxon>Spiralia</taxon>
        <taxon>Lophotrochozoa</taxon>
        <taxon>Mollusca</taxon>
        <taxon>Gastropoda</taxon>
        <taxon>Heterobranchia</taxon>
        <taxon>Euthyneura</taxon>
        <taxon>Panpulmonata</taxon>
        <taxon>Eupulmonata</taxon>
        <taxon>Stylommatophora</taxon>
        <taxon>Helicina</taxon>
        <taxon>Helicoidea</taxon>
        <taxon>Geomitridae</taxon>
        <taxon>Candidula</taxon>
    </lineage>
</organism>
<feature type="transmembrane region" description="Helical" evidence="5">
    <location>
        <begin position="30"/>
        <end position="54"/>
    </location>
</feature>
<dbReference type="SUPFAM" id="SSF81321">
    <property type="entry name" value="Family A G protein-coupled receptor-like"/>
    <property type="match status" value="1"/>
</dbReference>
<keyword evidence="3 5" id="KW-1133">Transmembrane helix</keyword>
<feature type="transmembrane region" description="Helical" evidence="5">
    <location>
        <begin position="110"/>
        <end position="132"/>
    </location>
</feature>
<dbReference type="EMBL" id="CAJHNH020003558">
    <property type="protein sequence ID" value="CAG5129552.1"/>
    <property type="molecule type" value="Genomic_DNA"/>
</dbReference>
<reference evidence="6" key="1">
    <citation type="submission" date="2021-04" db="EMBL/GenBank/DDBJ databases">
        <authorList>
            <consortium name="Molecular Ecology Group"/>
        </authorList>
    </citation>
    <scope>NUCLEOTIDE SEQUENCE</scope>
</reference>
<feature type="transmembrane region" description="Helical" evidence="5">
    <location>
        <begin position="66"/>
        <end position="90"/>
    </location>
</feature>
<dbReference type="GO" id="GO:0004930">
    <property type="term" value="F:G protein-coupled receptor activity"/>
    <property type="evidence" value="ECO:0007669"/>
    <property type="project" value="TreeGrafter"/>
</dbReference>
<evidence type="ECO:0000256" key="4">
    <source>
        <dbReference type="ARBA" id="ARBA00023136"/>
    </source>
</evidence>
<comment type="subcellular location">
    <subcellularLocation>
        <location evidence="1">Membrane</location>
        <topology evidence="1">Multi-pass membrane protein</topology>
    </subcellularLocation>
</comment>
<protein>
    <submittedName>
        <fullName evidence="6">Uncharacterized protein</fullName>
    </submittedName>
</protein>
<evidence type="ECO:0000256" key="3">
    <source>
        <dbReference type="ARBA" id="ARBA00022989"/>
    </source>
</evidence>
<keyword evidence="4 5" id="KW-0472">Membrane</keyword>
<sequence>MNLDSSNRTYIIVGDSVMNPPNLTMTGVDAAYILFSNITAIFSIAACLVIFSVFVAYKEIRTPSRLLLVFLSCADVVVNISSLLQTATYYKSFQFPKQTSFLCQTAAGVLVYSQVCSALWTLAITFYLLLCMGGHCPKVSNRVMLCFHVFCWLMPRKFSAIGDNSQWIVNAVFFCLVTQKIRGALVKNFHRWCKFFCGWFSKHRIIGKSKWMKVQSIVRVRARLPWKSRSMDGSVDIDLSGISLDLPVPEEDLVEDDVIFER</sequence>
<dbReference type="AlphaFoldDB" id="A0A8S3ZQD6"/>
<evidence type="ECO:0000313" key="7">
    <source>
        <dbReference type="Proteomes" id="UP000678393"/>
    </source>
</evidence>
<evidence type="ECO:0000313" key="6">
    <source>
        <dbReference type="EMBL" id="CAG5129552.1"/>
    </source>
</evidence>
<dbReference type="GO" id="GO:0005886">
    <property type="term" value="C:plasma membrane"/>
    <property type="evidence" value="ECO:0007669"/>
    <property type="project" value="TreeGrafter"/>
</dbReference>
<evidence type="ECO:0000256" key="2">
    <source>
        <dbReference type="ARBA" id="ARBA00022692"/>
    </source>
</evidence>
<name>A0A8S3ZQD6_9EUPU</name>
<accession>A0A8S3ZQD6</accession>
<proteinExistence type="predicted"/>
<dbReference type="GO" id="GO:0007189">
    <property type="term" value="P:adenylate cyclase-activating G protein-coupled receptor signaling pathway"/>
    <property type="evidence" value="ECO:0007669"/>
    <property type="project" value="TreeGrafter"/>
</dbReference>